<feature type="region of interest" description="Disordered" evidence="1">
    <location>
        <begin position="1"/>
        <end position="24"/>
    </location>
</feature>
<feature type="compositionally biased region" description="Gly residues" evidence="1">
    <location>
        <begin position="380"/>
        <end position="389"/>
    </location>
</feature>
<organism evidence="2 3">
    <name type="scientific">Asterophora parasitica</name>
    <dbReference type="NCBI Taxonomy" id="117018"/>
    <lineage>
        <taxon>Eukaryota</taxon>
        <taxon>Fungi</taxon>
        <taxon>Dikarya</taxon>
        <taxon>Basidiomycota</taxon>
        <taxon>Agaricomycotina</taxon>
        <taxon>Agaricomycetes</taxon>
        <taxon>Agaricomycetidae</taxon>
        <taxon>Agaricales</taxon>
        <taxon>Tricholomatineae</taxon>
        <taxon>Lyophyllaceae</taxon>
        <taxon>Asterophora</taxon>
    </lineage>
</organism>
<dbReference type="EMBL" id="JABCKV010000137">
    <property type="protein sequence ID" value="KAG5643063.1"/>
    <property type="molecule type" value="Genomic_DNA"/>
</dbReference>
<dbReference type="Proteomes" id="UP000775547">
    <property type="component" value="Unassembled WGS sequence"/>
</dbReference>
<evidence type="ECO:0000256" key="1">
    <source>
        <dbReference type="SAM" id="MobiDB-lite"/>
    </source>
</evidence>
<feature type="region of interest" description="Disordered" evidence="1">
    <location>
        <begin position="144"/>
        <end position="262"/>
    </location>
</feature>
<feature type="compositionally biased region" description="Polar residues" evidence="1">
    <location>
        <begin position="147"/>
        <end position="166"/>
    </location>
</feature>
<keyword evidence="3" id="KW-1185">Reference proteome</keyword>
<feature type="compositionally biased region" description="Low complexity" evidence="1">
    <location>
        <begin position="457"/>
        <end position="466"/>
    </location>
</feature>
<feature type="compositionally biased region" description="Polar residues" evidence="1">
    <location>
        <begin position="364"/>
        <end position="375"/>
    </location>
</feature>
<dbReference type="OrthoDB" id="5600002at2759"/>
<dbReference type="InterPro" id="IPR006594">
    <property type="entry name" value="LisH"/>
</dbReference>
<feature type="compositionally biased region" description="Low complexity" evidence="1">
    <location>
        <begin position="407"/>
        <end position="445"/>
    </location>
</feature>
<name>A0A9P7KA79_9AGAR</name>
<comment type="caution">
    <text evidence="2">The sequence shown here is derived from an EMBL/GenBank/DDBJ whole genome shotgun (WGS) entry which is preliminary data.</text>
</comment>
<reference evidence="2" key="1">
    <citation type="submission" date="2020-07" db="EMBL/GenBank/DDBJ databases">
        <authorList>
            <person name="Nieuwenhuis M."/>
            <person name="Van De Peppel L.J.J."/>
        </authorList>
    </citation>
    <scope>NUCLEOTIDE SEQUENCE</scope>
    <source>
        <strain evidence="2">AP01</strain>
        <tissue evidence="2">Mycelium</tissue>
    </source>
</reference>
<evidence type="ECO:0000313" key="2">
    <source>
        <dbReference type="EMBL" id="KAG5643063.1"/>
    </source>
</evidence>
<dbReference type="InterPro" id="IPR044716">
    <property type="entry name" value="LEUNIG-like"/>
</dbReference>
<protein>
    <recommendedName>
        <fullName evidence="4">LisH domain-containing protein</fullName>
    </recommendedName>
</protein>
<dbReference type="PANTHER" id="PTHR44376:SF5">
    <property type="entry name" value="TRANSCRIPTIONAL COREPRESSOR LEUNIG ISOFORM X1"/>
    <property type="match status" value="1"/>
</dbReference>
<reference evidence="2" key="2">
    <citation type="submission" date="2021-10" db="EMBL/GenBank/DDBJ databases">
        <title>Phylogenomics reveals ancestral predisposition of the termite-cultivated fungus Termitomyces towards a domesticated lifestyle.</title>
        <authorList>
            <person name="Auxier B."/>
            <person name="Grum-Grzhimaylo A."/>
            <person name="Cardenas M.E."/>
            <person name="Lodge J.D."/>
            <person name="Laessoe T."/>
            <person name="Pedersen O."/>
            <person name="Smith M.E."/>
            <person name="Kuyper T.W."/>
            <person name="Franco-Molano E.A."/>
            <person name="Baroni T.J."/>
            <person name="Aanen D.K."/>
        </authorList>
    </citation>
    <scope>NUCLEOTIDE SEQUENCE</scope>
    <source>
        <strain evidence="2">AP01</strain>
        <tissue evidence="2">Mycelium</tissue>
    </source>
</reference>
<feature type="region of interest" description="Disordered" evidence="1">
    <location>
        <begin position="352"/>
        <end position="519"/>
    </location>
</feature>
<evidence type="ECO:0008006" key="4">
    <source>
        <dbReference type="Google" id="ProtNLM"/>
    </source>
</evidence>
<gene>
    <name evidence="2" type="ORF">DXG03_001620</name>
</gene>
<sequence length="568" mass="59114">MATPGPPQQQQQQPQPPPTNDSLPPALSWEGEKMFNIYIYDYCFKRGFRKTARELMSEADIAPDSTPPINARQGLLFEWWSVFWVLFTAKANGSGTEEAMLYTQIMAIPQVVLAQLKQELGMGDKDLSTFNAQDKNRLLSVYRQRHAQQQGKLGQDNATAGPSNLLMQPPGQQGQQRGGPQQRGPGPQPGQPGPQGQQLGQQRVKRNSTSPGEEHENLPRNESSPPDRKRVRRSPMEQPAVPTMNNVNFPHGAPLQQGPPQQMMNMGPQGMMIRGAPPGMGGMNGHPGQGGTMGGLGGMGMQGGPGPQGMQSGPGQPGMHGMGPQMGHSGGVTPLLQHQQMQAREHMMRQHAMLAAKSGPGNAASPSLSEPTSFTIAPPQGGGGPGFGPGANRIGQKATMMPPPSPAMGGPPKDPNQNPGPGAPNNNGGKNPNQPGGMPANHGSPRNPPPGNGGNAGHTPNANGTGPPTPGPQNPNPASQPGGLGVGGGPQNMAPSPSAILGGGGNGGGQPMNNASMGGQLDMGGNIFGADWINGVANGLEDFGDINFERDFGQWFNPDDVPGLDGMK</sequence>
<accession>A0A9P7KA79</accession>
<dbReference type="GO" id="GO:0003714">
    <property type="term" value="F:transcription corepressor activity"/>
    <property type="evidence" value="ECO:0007669"/>
    <property type="project" value="InterPro"/>
</dbReference>
<dbReference type="PROSITE" id="PS50896">
    <property type="entry name" value="LISH"/>
    <property type="match status" value="1"/>
</dbReference>
<evidence type="ECO:0000313" key="3">
    <source>
        <dbReference type="Proteomes" id="UP000775547"/>
    </source>
</evidence>
<proteinExistence type="predicted"/>
<feature type="compositionally biased region" description="Low complexity" evidence="1">
    <location>
        <begin position="168"/>
        <end position="185"/>
    </location>
</feature>
<feature type="compositionally biased region" description="Gly residues" evidence="1">
    <location>
        <begin position="501"/>
        <end position="510"/>
    </location>
</feature>
<dbReference type="PANTHER" id="PTHR44376">
    <property type="entry name" value="TRANSCRIPTIONAL REGULATOR OF FILAMENTOUS GROWTH FLO8"/>
    <property type="match status" value="1"/>
</dbReference>
<dbReference type="AlphaFoldDB" id="A0A9P7KA79"/>